<dbReference type="PANTHER" id="PTHR11693:SF22">
    <property type="entry name" value="ATP SYNTHASE SUBUNIT GAMMA, MITOCHONDRIAL"/>
    <property type="match status" value="1"/>
</dbReference>
<dbReference type="PROSITE" id="PS00153">
    <property type="entry name" value="ATPASE_GAMMA"/>
    <property type="match status" value="1"/>
</dbReference>
<keyword evidence="4 10" id="KW-0813">Transport</keyword>
<evidence type="ECO:0000256" key="10">
    <source>
        <dbReference type="HAMAP-Rule" id="MF_00815"/>
    </source>
</evidence>
<evidence type="ECO:0000256" key="9">
    <source>
        <dbReference type="ARBA" id="ARBA00023310"/>
    </source>
</evidence>
<keyword evidence="9 10" id="KW-0066">ATP synthesis</keyword>
<organism evidence="11">
    <name type="scientific">Desulfofervidus auxilii</name>
    <dbReference type="NCBI Taxonomy" id="1621989"/>
    <lineage>
        <taxon>Bacteria</taxon>
        <taxon>Pseudomonadati</taxon>
        <taxon>Thermodesulfobacteriota</taxon>
        <taxon>Candidatus Desulfofervidia</taxon>
        <taxon>Candidatus Desulfofervidales</taxon>
        <taxon>Candidatus Desulfofervidaceae</taxon>
        <taxon>Candidatus Desulfofervidus</taxon>
    </lineage>
</organism>
<dbReference type="PRINTS" id="PR00126">
    <property type="entry name" value="ATPASEGAMMA"/>
</dbReference>
<dbReference type="InterPro" id="IPR035968">
    <property type="entry name" value="ATP_synth_F1_ATPase_gsu"/>
</dbReference>
<keyword evidence="6 10" id="KW-0406">Ion transport</keyword>
<accession>A0A7C1ZSU9</accession>
<evidence type="ECO:0000256" key="1">
    <source>
        <dbReference type="ARBA" id="ARBA00003456"/>
    </source>
</evidence>
<dbReference type="GO" id="GO:0005524">
    <property type="term" value="F:ATP binding"/>
    <property type="evidence" value="ECO:0007669"/>
    <property type="project" value="UniProtKB-UniRule"/>
</dbReference>
<dbReference type="Proteomes" id="UP000885738">
    <property type="component" value="Unassembled WGS sequence"/>
</dbReference>
<keyword evidence="7 10" id="KW-0472">Membrane</keyword>
<dbReference type="Gene3D" id="3.40.1380.10">
    <property type="match status" value="1"/>
</dbReference>
<dbReference type="NCBIfam" id="TIGR01146">
    <property type="entry name" value="ATPsyn_F1gamma"/>
    <property type="match status" value="1"/>
</dbReference>
<comment type="subunit">
    <text evidence="10">F-type ATPases have 2 components, CF(1) - the catalytic core - and CF(0) - the membrane proton channel. CF(1) has five subunits: alpha(3), beta(3), gamma(1), delta(1), epsilon(1). CF(0) has three main subunits: a, b and c.</text>
</comment>
<evidence type="ECO:0000313" key="11">
    <source>
        <dbReference type="EMBL" id="HEC68032.1"/>
    </source>
</evidence>
<dbReference type="GO" id="GO:0046933">
    <property type="term" value="F:proton-transporting ATP synthase activity, rotational mechanism"/>
    <property type="evidence" value="ECO:0007669"/>
    <property type="project" value="UniProtKB-UniRule"/>
</dbReference>
<dbReference type="Gene3D" id="1.10.287.80">
    <property type="entry name" value="ATP synthase, gamma subunit, helix hairpin domain"/>
    <property type="match status" value="1"/>
</dbReference>
<evidence type="ECO:0000256" key="8">
    <source>
        <dbReference type="ARBA" id="ARBA00023196"/>
    </source>
</evidence>
<dbReference type="GO" id="GO:0005886">
    <property type="term" value="C:plasma membrane"/>
    <property type="evidence" value="ECO:0007669"/>
    <property type="project" value="UniProtKB-SubCell"/>
</dbReference>
<dbReference type="InterPro" id="IPR000131">
    <property type="entry name" value="ATP_synth_F1_gsu"/>
</dbReference>
<dbReference type="SUPFAM" id="SSF52943">
    <property type="entry name" value="ATP synthase (F1-ATPase), gamma subunit"/>
    <property type="match status" value="1"/>
</dbReference>
<name>A0A7C1ZSU9_DESA2</name>
<keyword evidence="10" id="KW-1003">Cell membrane</keyword>
<dbReference type="AlphaFoldDB" id="A0A7C1ZSU9"/>
<evidence type="ECO:0000256" key="5">
    <source>
        <dbReference type="ARBA" id="ARBA00022781"/>
    </source>
</evidence>
<evidence type="ECO:0000256" key="3">
    <source>
        <dbReference type="ARBA" id="ARBA00007681"/>
    </source>
</evidence>
<keyword evidence="8 10" id="KW-0139">CF(1)</keyword>
<comment type="similarity">
    <text evidence="3 10">Belongs to the ATPase gamma chain family.</text>
</comment>
<dbReference type="Pfam" id="PF00231">
    <property type="entry name" value="ATP-synt"/>
    <property type="match status" value="1"/>
</dbReference>
<reference evidence="11" key="1">
    <citation type="journal article" date="2020" name="mSystems">
        <title>Genome- and Community-Level Interaction Insights into Carbon Utilization and Element Cycling Functions of Hydrothermarchaeota in Hydrothermal Sediment.</title>
        <authorList>
            <person name="Zhou Z."/>
            <person name="Liu Y."/>
            <person name="Xu W."/>
            <person name="Pan J."/>
            <person name="Luo Z.H."/>
            <person name="Li M."/>
        </authorList>
    </citation>
    <scope>NUCLEOTIDE SEQUENCE [LARGE SCALE GENOMIC DNA]</scope>
    <source>
        <strain evidence="11">HyVt-389</strain>
    </source>
</reference>
<gene>
    <name evidence="10 11" type="primary">atpG</name>
    <name evidence="11" type="ORF">ENI35_04375</name>
</gene>
<keyword evidence="5 10" id="KW-0375">Hydrogen ion transport</keyword>
<evidence type="ECO:0000256" key="7">
    <source>
        <dbReference type="ARBA" id="ARBA00023136"/>
    </source>
</evidence>
<dbReference type="PANTHER" id="PTHR11693">
    <property type="entry name" value="ATP SYNTHASE GAMMA CHAIN"/>
    <property type="match status" value="1"/>
</dbReference>
<proteinExistence type="inferred from homology"/>
<dbReference type="InterPro" id="IPR023632">
    <property type="entry name" value="ATP_synth_F1_gsu_CS"/>
</dbReference>
<dbReference type="CDD" id="cd12151">
    <property type="entry name" value="F1-ATPase_gamma"/>
    <property type="match status" value="1"/>
</dbReference>
<sequence>MPALRDIKRKIEAVKKTEQITRAMNMVAAAKLRSAQAKMEGFRVYADKYKELMGRLSAVGGINVAQFPLLQRREQVNTIHLVLLTADRGLCGAFNANLINRAEKFIGATKGEGKNIFLTIIGRRGVSYFKRYYSELIKNTYQDIVGKIDYTFVSRFAQELVSSFLSEEADEVAIIYTQFLSMIRQVPTVEILLPLGAEGVSEETSEVEYIYEPKAQEILKQILPKSINVRLYSYFLENEVSEHASRMRAMDNATSNCKEMVRELTLVFNKLRQANITRELMDIVGGAEALKG</sequence>
<evidence type="ECO:0000256" key="6">
    <source>
        <dbReference type="ARBA" id="ARBA00023065"/>
    </source>
</evidence>
<dbReference type="GO" id="GO:0045259">
    <property type="term" value="C:proton-transporting ATP synthase complex"/>
    <property type="evidence" value="ECO:0007669"/>
    <property type="project" value="UniProtKB-KW"/>
</dbReference>
<comment type="caution">
    <text evidence="11">The sequence shown here is derived from an EMBL/GenBank/DDBJ whole genome shotgun (WGS) entry which is preliminary data.</text>
</comment>
<dbReference type="EMBL" id="DRIH01000150">
    <property type="protein sequence ID" value="HEC68032.1"/>
    <property type="molecule type" value="Genomic_DNA"/>
</dbReference>
<dbReference type="GO" id="GO:0042777">
    <property type="term" value="P:proton motive force-driven plasma membrane ATP synthesis"/>
    <property type="evidence" value="ECO:0007669"/>
    <property type="project" value="UniProtKB-UniRule"/>
</dbReference>
<evidence type="ECO:0000256" key="2">
    <source>
        <dbReference type="ARBA" id="ARBA00004170"/>
    </source>
</evidence>
<dbReference type="HAMAP" id="MF_00815">
    <property type="entry name" value="ATP_synth_gamma_bact"/>
    <property type="match status" value="1"/>
</dbReference>
<evidence type="ECO:0000256" key="4">
    <source>
        <dbReference type="ARBA" id="ARBA00022448"/>
    </source>
</evidence>
<comment type="subcellular location">
    <subcellularLocation>
        <location evidence="10">Cell membrane</location>
        <topology evidence="10">Peripheral membrane protein</topology>
    </subcellularLocation>
    <subcellularLocation>
        <location evidence="2">Membrane</location>
        <topology evidence="2">Peripheral membrane protein</topology>
    </subcellularLocation>
</comment>
<protein>
    <recommendedName>
        <fullName evidence="10">ATP synthase gamma chain</fullName>
    </recommendedName>
    <alternativeName>
        <fullName evidence="10">ATP synthase F1 sector gamma subunit</fullName>
    </alternativeName>
    <alternativeName>
        <fullName evidence="10">F-ATPase gamma subunit</fullName>
    </alternativeName>
</protein>
<comment type="function">
    <text evidence="1 10">Produces ATP from ADP in the presence of a proton gradient across the membrane. The gamma chain is believed to be important in regulating ATPase activity and the flow of protons through the CF(0) complex.</text>
</comment>